<name>A0A368BK19_9GAMM</name>
<dbReference type="InterPro" id="IPR011008">
    <property type="entry name" value="Dimeric_a/b-barrel"/>
</dbReference>
<dbReference type="PANTHER" id="PTHR40257">
    <property type="match status" value="1"/>
</dbReference>
<evidence type="ECO:0000313" key="2">
    <source>
        <dbReference type="Proteomes" id="UP000252147"/>
    </source>
</evidence>
<dbReference type="PANTHER" id="PTHR40257:SF1">
    <property type="entry name" value="DUF1330 DOMAIN-CONTAINING PROTEIN"/>
    <property type="match status" value="1"/>
</dbReference>
<sequence>MIVLNSLRLTDEQMKMFMEFPDDKPIKMVNLLKFKNKAEYKDKRETALTGEEAYNIYSEEVGNHLAKVGGKIIFWGKVKGLLLGEVEELWDQVAIAEYPNKTAMITMFTNEDYLVSEKHRSAGLEGQLNIITQDE</sequence>
<dbReference type="SUPFAM" id="SSF54909">
    <property type="entry name" value="Dimeric alpha+beta barrel"/>
    <property type="match status" value="1"/>
</dbReference>
<proteinExistence type="predicted"/>
<accession>A0A368BK19</accession>
<dbReference type="Gene3D" id="3.30.70.100">
    <property type="match status" value="1"/>
</dbReference>
<dbReference type="EMBL" id="QOPD01000008">
    <property type="protein sequence ID" value="RCL37658.1"/>
    <property type="molecule type" value="Genomic_DNA"/>
</dbReference>
<reference evidence="1 2" key="1">
    <citation type="journal article" date="2018" name="Microbiome">
        <title>Fine metagenomic profile of the Mediterranean stratified and mixed water columns revealed by assembly and recruitment.</title>
        <authorList>
            <person name="Haro-Moreno J.M."/>
            <person name="Lopez-Perez M."/>
            <person name="De La Torre J.R."/>
            <person name="Picazo A."/>
            <person name="Camacho A."/>
            <person name="Rodriguez-Valera F."/>
        </authorList>
    </citation>
    <scope>NUCLEOTIDE SEQUENCE [LARGE SCALE GENOMIC DNA]</scope>
    <source>
        <strain evidence="1">MED-G83</strain>
    </source>
</reference>
<organism evidence="1 2">
    <name type="scientific">SAR86 cluster bacterium</name>
    <dbReference type="NCBI Taxonomy" id="2030880"/>
    <lineage>
        <taxon>Bacteria</taxon>
        <taxon>Pseudomonadati</taxon>
        <taxon>Pseudomonadota</taxon>
        <taxon>Gammaproteobacteria</taxon>
        <taxon>SAR86 cluster</taxon>
    </lineage>
</organism>
<protein>
    <submittedName>
        <fullName evidence="1">DUF1330 domain-containing protein</fullName>
    </submittedName>
</protein>
<dbReference type="Proteomes" id="UP000252147">
    <property type="component" value="Unassembled WGS sequence"/>
</dbReference>
<dbReference type="AlphaFoldDB" id="A0A368BK19"/>
<comment type="caution">
    <text evidence="1">The sequence shown here is derived from an EMBL/GenBank/DDBJ whole genome shotgun (WGS) entry which is preliminary data.</text>
</comment>
<gene>
    <name evidence="1" type="ORF">DBW97_04665</name>
</gene>
<evidence type="ECO:0000313" key="1">
    <source>
        <dbReference type="EMBL" id="RCL37658.1"/>
    </source>
</evidence>